<reference evidence="3 4" key="1">
    <citation type="submission" date="2024-02" db="EMBL/GenBank/DDBJ databases">
        <title>Full genome sequence of Nocardioides kribbensis.</title>
        <authorList>
            <person name="Poletto B.L."/>
            <person name="Silva G."/>
            <person name="Galante D."/>
            <person name="Campos K.R."/>
            <person name="Santos M.B.N."/>
            <person name="Sacchi C.T."/>
        </authorList>
    </citation>
    <scope>NUCLEOTIDE SEQUENCE [LARGE SCALE GENOMIC DNA]</scope>
    <source>
        <strain evidence="3 4">O4R</strain>
    </source>
</reference>
<protein>
    <submittedName>
        <fullName evidence="3">Uncharacterized protein</fullName>
    </submittedName>
</protein>
<comment type="caution">
    <text evidence="3">The sequence shown here is derived from an EMBL/GenBank/DDBJ whole genome shotgun (WGS) entry which is preliminary data.</text>
</comment>
<keyword evidence="4" id="KW-1185">Reference proteome</keyword>
<feature type="transmembrane region" description="Helical" evidence="2">
    <location>
        <begin position="57"/>
        <end position="78"/>
    </location>
</feature>
<name>A0ABV1P3J0_9ACTN</name>
<keyword evidence="2" id="KW-0812">Transmembrane</keyword>
<evidence type="ECO:0000313" key="3">
    <source>
        <dbReference type="EMBL" id="MEQ7849301.1"/>
    </source>
</evidence>
<feature type="region of interest" description="Disordered" evidence="1">
    <location>
        <begin position="109"/>
        <end position="130"/>
    </location>
</feature>
<organism evidence="3 4">
    <name type="scientific">Nocardioides kribbensis</name>
    <dbReference type="NCBI Taxonomy" id="305517"/>
    <lineage>
        <taxon>Bacteria</taxon>
        <taxon>Bacillati</taxon>
        <taxon>Actinomycetota</taxon>
        <taxon>Actinomycetes</taxon>
        <taxon>Propionibacteriales</taxon>
        <taxon>Nocardioidaceae</taxon>
        <taxon>Nocardioides</taxon>
    </lineage>
</organism>
<dbReference type="EMBL" id="JBEGDP010000035">
    <property type="protein sequence ID" value="MEQ7849301.1"/>
    <property type="molecule type" value="Genomic_DNA"/>
</dbReference>
<keyword evidence="2" id="KW-1133">Transmembrane helix</keyword>
<proteinExistence type="predicted"/>
<dbReference type="Proteomes" id="UP001482520">
    <property type="component" value="Unassembled WGS sequence"/>
</dbReference>
<dbReference type="RefSeq" id="WP_349805605.1">
    <property type="nucleotide sequence ID" value="NZ_JBEGDP010000035.1"/>
</dbReference>
<evidence type="ECO:0000256" key="2">
    <source>
        <dbReference type="SAM" id="Phobius"/>
    </source>
</evidence>
<evidence type="ECO:0000313" key="4">
    <source>
        <dbReference type="Proteomes" id="UP001482520"/>
    </source>
</evidence>
<evidence type="ECO:0000256" key="1">
    <source>
        <dbReference type="SAM" id="MobiDB-lite"/>
    </source>
</evidence>
<keyword evidence="2" id="KW-0472">Membrane</keyword>
<gene>
    <name evidence="3" type="ORF">V6R90_18645</name>
</gene>
<sequence length="130" mass="13267">MLRVLAAALLVAVGAATATAVVLVHPLWWGLLLGGAATLATAWALPRSWWARPPWALGWVVVLGVVLQSSPGSGYLVAQDVAGYLLLGLGLVVVVVVVSDVTTLVLRPRGAPPGLRPEAGDPTGDPAPPT</sequence>
<accession>A0ABV1P3J0</accession>
<feature type="transmembrane region" description="Helical" evidence="2">
    <location>
        <begin position="84"/>
        <end position="106"/>
    </location>
</feature>